<dbReference type="EMBL" id="JAIHNG010000088">
    <property type="protein sequence ID" value="KAI5960526.1"/>
    <property type="molecule type" value="Genomic_DNA"/>
</dbReference>
<accession>A0AAD5BGM5</accession>
<evidence type="ECO:0000256" key="2">
    <source>
        <dbReference type="ARBA" id="ARBA00022692"/>
    </source>
</evidence>
<feature type="transmembrane region" description="Helical" evidence="5">
    <location>
        <begin position="169"/>
        <end position="191"/>
    </location>
</feature>
<keyword evidence="7" id="KW-1185">Reference proteome</keyword>
<comment type="subcellular location">
    <subcellularLocation>
        <location evidence="1">Membrane</location>
        <topology evidence="1">Multi-pass membrane protein</topology>
    </subcellularLocation>
</comment>
<reference evidence="6 7" key="1">
    <citation type="journal article" date="2022" name="DNA Res.">
        <title>Genome analysis of five recently described species of the CUG-Ser clade uncovers Candida theae as a new hybrid lineage with pathogenic potential in the Candida parapsilosis species complex.</title>
        <authorList>
            <person name="Mixao V."/>
            <person name="Del Olmo V."/>
            <person name="Hegedusova E."/>
            <person name="Saus E."/>
            <person name="Pryszcz L."/>
            <person name="Cillingova A."/>
            <person name="Nosek J."/>
            <person name="Gabaldon T."/>
        </authorList>
    </citation>
    <scope>NUCLEOTIDE SEQUENCE [LARGE SCALE GENOMIC DNA]</scope>
    <source>
        <strain evidence="6 7">CBS 12239</strain>
    </source>
</reference>
<dbReference type="GeneID" id="76149981"/>
<gene>
    <name evidence="6" type="ORF">KGF57_001922</name>
</gene>
<feature type="transmembrane region" description="Helical" evidence="5">
    <location>
        <begin position="267"/>
        <end position="285"/>
    </location>
</feature>
<dbReference type="PANTHER" id="PTHR12570">
    <property type="match status" value="1"/>
</dbReference>
<keyword evidence="4 5" id="KW-0472">Membrane</keyword>
<dbReference type="InterPro" id="IPR008521">
    <property type="entry name" value="Mg_trans_NIPA"/>
</dbReference>
<dbReference type="SUPFAM" id="SSF103481">
    <property type="entry name" value="Multidrug resistance efflux transporter EmrE"/>
    <property type="match status" value="1"/>
</dbReference>
<name>A0AAD5BGM5_9ASCO</name>
<feature type="transmembrane region" description="Helical" evidence="5">
    <location>
        <begin position="65"/>
        <end position="85"/>
    </location>
</feature>
<keyword evidence="3 5" id="KW-1133">Transmembrane helix</keyword>
<feature type="transmembrane region" description="Helical" evidence="5">
    <location>
        <begin position="91"/>
        <end position="112"/>
    </location>
</feature>
<dbReference type="Proteomes" id="UP001204833">
    <property type="component" value="Unassembled WGS sequence"/>
</dbReference>
<evidence type="ECO:0000256" key="3">
    <source>
        <dbReference type="ARBA" id="ARBA00022989"/>
    </source>
</evidence>
<evidence type="ECO:0000256" key="1">
    <source>
        <dbReference type="ARBA" id="ARBA00004141"/>
    </source>
</evidence>
<protein>
    <submittedName>
        <fullName evidence="6">Uncharacterized protein</fullName>
    </submittedName>
</protein>
<evidence type="ECO:0000313" key="7">
    <source>
        <dbReference type="Proteomes" id="UP001204833"/>
    </source>
</evidence>
<dbReference type="GO" id="GO:0016020">
    <property type="term" value="C:membrane"/>
    <property type="evidence" value="ECO:0007669"/>
    <property type="project" value="UniProtKB-SubCell"/>
</dbReference>
<feature type="transmembrane region" description="Helical" evidence="5">
    <location>
        <begin position="331"/>
        <end position="351"/>
    </location>
</feature>
<dbReference type="AlphaFoldDB" id="A0AAD5BGM5"/>
<evidence type="ECO:0000256" key="4">
    <source>
        <dbReference type="ARBA" id="ARBA00023136"/>
    </source>
</evidence>
<feature type="transmembrane region" description="Helical" evidence="5">
    <location>
        <begin position="6"/>
        <end position="29"/>
    </location>
</feature>
<sequence length="456" mass="50525">MSESSGSAILFGCSVAVVSSAIQSFGVTLQRKSHLLHLEMPGECAAESTFHHTSHHRQQKYRRNMWYFGFSLFIVANVLGSAIQISTLPLIILSPLQSIGLIFNSIFSCLLLPGEHFTSRLWSGTGIIALGACITAYNGSTHSDPTNQPQPDINESFKIVLTKLLSRSFLQWFIGTFVFMGCLLIINCVYLKRKTRECRRYCTLKDGRNNMLVLQLDRAQFWKGINYGIISGTLTAHTFLFAKSIINVIMETILKEGVSGIFKVSNVVPYLLLATMLAIIGLQLTAFNLGLAQISTTILYPLCFLVYNLVNLINDLKFNRLLADHKMTYTQFLWILFGLSGVLCGVLVLSWDSACQDADDGNDNVISINEIDHVITPESSFEQFKDDNTVESTDLTENSSGNDSLDNRNLIELDNEISDGVNCVANVSNASDSQVASPRGKSLTYEQNQLLQQLGL</sequence>
<dbReference type="GO" id="GO:0015095">
    <property type="term" value="F:magnesium ion transmembrane transporter activity"/>
    <property type="evidence" value="ECO:0007669"/>
    <property type="project" value="InterPro"/>
</dbReference>
<dbReference type="PANTHER" id="PTHR12570:SF86">
    <property type="entry name" value="ADR321CP"/>
    <property type="match status" value="1"/>
</dbReference>
<dbReference type="RefSeq" id="XP_051609596.1">
    <property type="nucleotide sequence ID" value="XM_051751179.1"/>
</dbReference>
<keyword evidence="2 5" id="KW-0812">Transmembrane</keyword>
<feature type="transmembrane region" description="Helical" evidence="5">
    <location>
        <begin position="121"/>
        <end position="139"/>
    </location>
</feature>
<proteinExistence type="predicted"/>
<feature type="transmembrane region" description="Helical" evidence="5">
    <location>
        <begin position="291"/>
        <end position="310"/>
    </location>
</feature>
<evidence type="ECO:0000313" key="6">
    <source>
        <dbReference type="EMBL" id="KAI5960526.1"/>
    </source>
</evidence>
<comment type="caution">
    <text evidence="6">The sequence shown here is derived from an EMBL/GenBank/DDBJ whole genome shotgun (WGS) entry which is preliminary data.</text>
</comment>
<evidence type="ECO:0000256" key="5">
    <source>
        <dbReference type="SAM" id="Phobius"/>
    </source>
</evidence>
<organism evidence="6 7">
    <name type="scientific">Candida theae</name>
    <dbReference type="NCBI Taxonomy" id="1198502"/>
    <lineage>
        <taxon>Eukaryota</taxon>
        <taxon>Fungi</taxon>
        <taxon>Dikarya</taxon>
        <taxon>Ascomycota</taxon>
        <taxon>Saccharomycotina</taxon>
        <taxon>Pichiomycetes</taxon>
        <taxon>Debaryomycetaceae</taxon>
        <taxon>Candida/Lodderomyces clade</taxon>
        <taxon>Candida</taxon>
    </lineage>
</organism>
<dbReference type="InterPro" id="IPR037185">
    <property type="entry name" value="EmrE-like"/>
</dbReference>